<dbReference type="AlphaFoldDB" id="Q11JM0"/>
<sequence length="212" mass="23836">MIGLFDRDVFLKLCCCNLWFEAVEALGITDPFRLAATSSEKSNRKKITQMLRDMDPEEALLRTQEIVHTVPVLPDEWVEEIYAAQSFQELSDIDGIDGGEQVLAAILIAAPEGRVLLSGDKRFVQAFRENLPERWDALGGSIISFEACMLAIEERYGFDYLRERVHAVKHCDGSLRLAVGDEPTAETFREAMASFNPCRIVEPVVEQVVVVE</sequence>
<reference evidence="1" key="1">
    <citation type="submission" date="2006-06" db="EMBL/GenBank/DDBJ databases">
        <title>Complete sequence of chromosome of Chelativorans sp. BNC1.</title>
        <authorList>
            <consortium name="US DOE Joint Genome Institute"/>
            <person name="Copeland A."/>
            <person name="Lucas S."/>
            <person name="Lapidus A."/>
            <person name="Barry K."/>
            <person name="Detter J.C."/>
            <person name="Glavina del Rio T."/>
            <person name="Hammon N."/>
            <person name="Israni S."/>
            <person name="Dalin E."/>
            <person name="Tice H."/>
            <person name="Pitluck S."/>
            <person name="Chertkov O."/>
            <person name="Brettin T."/>
            <person name="Bruce D."/>
            <person name="Han C."/>
            <person name="Tapia R."/>
            <person name="Gilna P."/>
            <person name="Schmutz J."/>
            <person name="Larimer F."/>
            <person name="Land M."/>
            <person name="Hauser L."/>
            <person name="Kyrpides N."/>
            <person name="Mikhailova N."/>
            <person name="Richardson P."/>
        </authorList>
    </citation>
    <scope>NUCLEOTIDE SEQUENCE</scope>
    <source>
        <strain evidence="1">BNC1</strain>
    </source>
</reference>
<organism evidence="1">
    <name type="scientific">Chelativorans sp. (strain BNC1)</name>
    <dbReference type="NCBI Taxonomy" id="266779"/>
    <lineage>
        <taxon>Bacteria</taxon>
        <taxon>Pseudomonadati</taxon>
        <taxon>Pseudomonadota</taxon>
        <taxon>Alphaproteobacteria</taxon>
        <taxon>Hyphomicrobiales</taxon>
        <taxon>Phyllobacteriaceae</taxon>
        <taxon>Chelativorans</taxon>
    </lineage>
</organism>
<evidence type="ECO:0008006" key="2">
    <source>
        <dbReference type="Google" id="ProtNLM"/>
    </source>
</evidence>
<dbReference type="OrthoDB" id="7347424at2"/>
<proteinExistence type="predicted"/>
<evidence type="ECO:0000313" key="1">
    <source>
        <dbReference type="EMBL" id="ABG62405.1"/>
    </source>
</evidence>
<dbReference type="HOGENOM" id="CLU_1297954_0_0_5"/>
<gene>
    <name evidence="1" type="ordered locus">Meso_1008</name>
</gene>
<protein>
    <recommendedName>
        <fullName evidence="2">PIN domain-containing protein</fullName>
    </recommendedName>
</protein>
<dbReference type="EMBL" id="CP000390">
    <property type="protein sequence ID" value="ABG62405.1"/>
    <property type="molecule type" value="Genomic_DNA"/>
</dbReference>
<accession>Q11JM0</accession>
<name>Q11JM0_CHESB</name>
<dbReference type="KEGG" id="mes:Meso_1008"/>